<gene>
    <name evidence="2" type="ORF">PSHT_13332</name>
</gene>
<organism evidence="2 3">
    <name type="scientific">Puccinia striiformis</name>
    <dbReference type="NCBI Taxonomy" id="27350"/>
    <lineage>
        <taxon>Eukaryota</taxon>
        <taxon>Fungi</taxon>
        <taxon>Dikarya</taxon>
        <taxon>Basidiomycota</taxon>
        <taxon>Pucciniomycotina</taxon>
        <taxon>Pucciniomycetes</taxon>
        <taxon>Pucciniales</taxon>
        <taxon>Pucciniaceae</taxon>
        <taxon>Puccinia</taxon>
    </lineage>
</organism>
<dbReference type="AlphaFoldDB" id="A0A2S4URE8"/>
<reference evidence="3" key="3">
    <citation type="journal article" date="2018" name="Mol. Plant Microbe Interact.">
        <title>Genome sequence resources for the wheat stripe rust pathogen (Puccinia striiformis f. sp. tritici) and the barley stripe rust pathogen (Puccinia striiformis f. sp. hordei).</title>
        <authorList>
            <person name="Xia C."/>
            <person name="Wang M."/>
            <person name="Yin C."/>
            <person name="Cornejo O.E."/>
            <person name="Hulbert S.H."/>
            <person name="Chen X."/>
        </authorList>
    </citation>
    <scope>NUCLEOTIDE SEQUENCE [LARGE SCALE GENOMIC DNA]</scope>
    <source>
        <strain evidence="3">93TX-2</strain>
    </source>
</reference>
<reference evidence="3" key="2">
    <citation type="journal article" date="2018" name="BMC Genomics">
        <title>Genomic insights into host adaptation between the wheat stripe rust pathogen (Puccinia striiformis f. sp. tritici) and the barley stripe rust pathogen (Puccinia striiformis f. sp. hordei).</title>
        <authorList>
            <person name="Xia C."/>
            <person name="Wang M."/>
            <person name="Yin C."/>
            <person name="Cornejo O.E."/>
            <person name="Hulbert S.H."/>
            <person name="Chen X."/>
        </authorList>
    </citation>
    <scope>NUCLEOTIDE SEQUENCE [LARGE SCALE GENOMIC DNA]</scope>
    <source>
        <strain evidence="3">93TX-2</strain>
    </source>
</reference>
<name>A0A2S4URE8_9BASI</name>
<feature type="region of interest" description="Disordered" evidence="1">
    <location>
        <begin position="70"/>
        <end position="89"/>
    </location>
</feature>
<dbReference type="Proteomes" id="UP000238274">
    <property type="component" value="Unassembled WGS sequence"/>
</dbReference>
<evidence type="ECO:0000313" key="3">
    <source>
        <dbReference type="Proteomes" id="UP000238274"/>
    </source>
</evidence>
<keyword evidence="3" id="KW-1185">Reference proteome</keyword>
<accession>A0A2S4URE8</accession>
<dbReference type="EMBL" id="PKSM01000263">
    <property type="protein sequence ID" value="POV99878.1"/>
    <property type="molecule type" value="Genomic_DNA"/>
</dbReference>
<sequence>MTEDCGTLVGSQNSHVGAASGAVSHARGPIGCTAFNWGAQYLLSKRLIREPYGRGISVISLVNCPGDTASFKKPEYEDRETTTTYNHQR</sequence>
<feature type="compositionally biased region" description="Basic and acidic residues" evidence="1">
    <location>
        <begin position="70"/>
        <end position="81"/>
    </location>
</feature>
<reference evidence="2 3" key="1">
    <citation type="submission" date="2017-12" db="EMBL/GenBank/DDBJ databases">
        <title>Gene loss provides genomic basis for host adaptation in cereal stripe rust fungi.</title>
        <authorList>
            <person name="Xia C."/>
        </authorList>
    </citation>
    <scope>NUCLEOTIDE SEQUENCE [LARGE SCALE GENOMIC DNA]</scope>
    <source>
        <strain evidence="2 3">93TX-2</strain>
    </source>
</reference>
<comment type="caution">
    <text evidence="2">The sequence shown here is derived from an EMBL/GenBank/DDBJ whole genome shotgun (WGS) entry which is preliminary data.</text>
</comment>
<dbReference type="VEuPathDB" id="FungiDB:PSHT_13332"/>
<proteinExistence type="predicted"/>
<protein>
    <submittedName>
        <fullName evidence="2">Uncharacterized protein</fullName>
    </submittedName>
</protein>
<evidence type="ECO:0000313" key="2">
    <source>
        <dbReference type="EMBL" id="POV99878.1"/>
    </source>
</evidence>
<evidence type="ECO:0000256" key="1">
    <source>
        <dbReference type="SAM" id="MobiDB-lite"/>
    </source>
</evidence>